<feature type="compositionally biased region" description="Low complexity" evidence="1">
    <location>
        <begin position="35"/>
        <end position="53"/>
    </location>
</feature>
<proteinExistence type="predicted"/>
<organism evidence="2 3">
    <name type="scientific">Liparis tanakae</name>
    <name type="common">Tanaka's snailfish</name>
    <dbReference type="NCBI Taxonomy" id="230148"/>
    <lineage>
        <taxon>Eukaryota</taxon>
        <taxon>Metazoa</taxon>
        <taxon>Chordata</taxon>
        <taxon>Craniata</taxon>
        <taxon>Vertebrata</taxon>
        <taxon>Euteleostomi</taxon>
        <taxon>Actinopterygii</taxon>
        <taxon>Neopterygii</taxon>
        <taxon>Teleostei</taxon>
        <taxon>Neoteleostei</taxon>
        <taxon>Acanthomorphata</taxon>
        <taxon>Eupercaria</taxon>
        <taxon>Perciformes</taxon>
        <taxon>Cottioidei</taxon>
        <taxon>Cottales</taxon>
        <taxon>Liparidae</taxon>
        <taxon>Liparis</taxon>
    </lineage>
</organism>
<feature type="region of interest" description="Disordered" evidence="1">
    <location>
        <begin position="11"/>
        <end position="80"/>
    </location>
</feature>
<reference evidence="2 3" key="1">
    <citation type="submission" date="2019-03" db="EMBL/GenBank/DDBJ databases">
        <title>First draft genome of Liparis tanakae, snailfish: a comprehensive survey of snailfish specific genes.</title>
        <authorList>
            <person name="Kim W."/>
            <person name="Song I."/>
            <person name="Jeong J.-H."/>
            <person name="Kim D."/>
            <person name="Kim S."/>
            <person name="Ryu S."/>
            <person name="Song J.Y."/>
            <person name="Lee S.K."/>
        </authorList>
    </citation>
    <scope>NUCLEOTIDE SEQUENCE [LARGE SCALE GENOMIC DNA]</scope>
    <source>
        <tissue evidence="2">Muscle</tissue>
    </source>
</reference>
<evidence type="ECO:0000256" key="1">
    <source>
        <dbReference type="SAM" id="MobiDB-lite"/>
    </source>
</evidence>
<dbReference type="AlphaFoldDB" id="A0A4Z2EG96"/>
<accession>A0A4Z2EG96</accession>
<evidence type="ECO:0000313" key="3">
    <source>
        <dbReference type="Proteomes" id="UP000314294"/>
    </source>
</evidence>
<dbReference type="EMBL" id="SRLO01008084">
    <property type="protein sequence ID" value="TNN27560.1"/>
    <property type="molecule type" value="Genomic_DNA"/>
</dbReference>
<keyword evidence="3" id="KW-1185">Reference proteome</keyword>
<sequence>MRWSCCALTGVCEGPGPVDEEDEGREQHDDHPVAQRHQAAAPLRAPRAAGPAERAVEAEPAEQAAEHLQRHGGGAMKRHQSLSRTAWIFTSGRNNQLYKFLLDGRVYRLSTARGGEEQSESLKVPHVRL</sequence>
<evidence type="ECO:0000313" key="2">
    <source>
        <dbReference type="EMBL" id="TNN27560.1"/>
    </source>
</evidence>
<dbReference type="Proteomes" id="UP000314294">
    <property type="component" value="Unassembled WGS sequence"/>
</dbReference>
<comment type="caution">
    <text evidence="2">The sequence shown here is derived from an EMBL/GenBank/DDBJ whole genome shotgun (WGS) entry which is preliminary data.</text>
</comment>
<gene>
    <name evidence="2" type="ORF">EYF80_062296</name>
</gene>
<name>A0A4Z2EG96_9TELE</name>
<protein>
    <submittedName>
        <fullName evidence="2">Uncharacterized protein</fullName>
    </submittedName>
</protein>